<sequence length="187" mass="21552">MDRKLFILHEIYGVNTFIKDQALIFQEPNTDIECIALYPNNKVFSYAQEEEAYAYFMNEVGFDAPLETLTKQLMIAIQQYQEVIVIGFSIGATLAWRLSILPLHRVICVYGSRIRQYLDVKPSCPTLVLLPSLEKSFDIHAIKQKLDHIPFVQSIQFAGEHGFIDYYQPAFHQESALAAQRCIKNFL</sequence>
<dbReference type="RefSeq" id="WP_152927956.1">
    <property type="nucleotide sequence ID" value="NZ_CP065643.1"/>
</dbReference>
<name>A0A0M9DNR0_9BACI</name>
<dbReference type="Gene3D" id="3.40.50.1820">
    <property type="entry name" value="alpha/beta hydrolase"/>
    <property type="match status" value="1"/>
</dbReference>
<dbReference type="PANTHER" id="PTHR46623:SF6">
    <property type="entry name" value="ALPHA_BETA-HYDROLASES SUPERFAMILY PROTEIN"/>
    <property type="match status" value="1"/>
</dbReference>
<dbReference type="SUPFAM" id="SSF53474">
    <property type="entry name" value="alpha/beta-Hydrolases"/>
    <property type="match status" value="1"/>
</dbReference>
<dbReference type="STRING" id="33935.ADM90_01745"/>
<reference evidence="1 2" key="1">
    <citation type="submission" date="2015-07" db="EMBL/GenBank/DDBJ databases">
        <title>Genome sequencing project for genomic taxonomy and phylogenomics of Bacillus-like bacteria.</title>
        <authorList>
            <person name="Liu B."/>
            <person name="Wang J."/>
            <person name="Zhu Y."/>
            <person name="Liu G."/>
            <person name="Chen Q."/>
            <person name="Chen Z."/>
            <person name="Che J."/>
            <person name="Ge C."/>
            <person name="Shi H."/>
            <person name="Pan Z."/>
            <person name="Liu X."/>
        </authorList>
    </citation>
    <scope>NUCLEOTIDE SEQUENCE [LARGE SCALE GENOMIC DNA]</scope>
    <source>
        <strain evidence="1 2">DSM 54</strain>
    </source>
</reference>
<dbReference type="InterPro" id="IPR051049">
    <property type="entry name" value="Dienelactone_hydrolase-like"/>
</dbReference>
<gene>
    <name evidence="1" type="ORF">ADM90_01745</name>
</gene>
<organism evidence="1 2">
    <name type="scientific">Lysinibacillus macroides</name>
    <dbReference type="NCBI Taxonomy" id="33935"/>
    <lineage>
        <taxon>Bacteria</taxon>
        <taxon>Bacillati</taxon>
        <taxon>Bacillota</taxon>
        <taxon>Bacilli</taxon>
        <taxon>Bacillales</taxon>
        <taxon>Bacillaceae</taxon>
        <taxon>Lysinibacillus</taxon>
    </lineage>
</organism>
<evidence type="ECO:0000313" key="2">
    <source>
        <dbReference type="Proteomes" id="UP000037977"/>
    </source>
</evidence>
<comment type="caution">
    <text evidence="1">The sequence shown here is derived from an EMBL/GenBank/DDBJ whole genome shotgun (WGS) entry which is preliminary data.</text>
</comment>
<dbReference type="PANTHER" id="PTHR46623">
    <property type="entry name" value="CARBOXYMETHYLENEBUTENOLIDASE-RELATED"/>
    <property type="match status" value="1"/>
</dbReference>
<evidence type="ECO:0000313" key="1">
    <source>
        <dbReference type="EMBL" id="KOY84156.1"/>
    </source>
</evidence>
<dbReference type="OrthoDB" id="115291at2"/>
<proteinExistence type="predicted"/>
<keyword evidence="2" id="KW-1185">Reference proteome</keyword>
<dbReference type="EMBL" id="LGCI01000002">
    <property type="protein sequence ID" value="KOY84156.1"/>
    <property type="molecule type" value="Genomic_DNA"/>
</dbReference>
<accession>A0A0M9DNR0</accession>
<dbReference type="Proteomes" id="UP000037977">
    <property type="component" value="Unassembled WGS sequence"/>
</dbReference>
<dbReference type="InterPro" id="IPR029058">
    <property type="entry name" value="AB_hydrolase_fold"/>
</dbReference>
<protein>
    <submittedName>
        <fullName evidence="1">Uncharacterized protein</fullName>
    </submittedName>
</protein>
<dbReference type="AlphaFoldDB" id="A0A0M9DNR0"/>
<dbReference type="PATRIC" id="fig|33935.3.peg.3203"/>